<feature type="compositionally biased region" description="Polar residues" evidence="6">
    <location>
        <begin position="211"/>
        <end position="223"/>
    </location>
</feature>
<keyword evidence="3 7" id="KW-0732">Signal</keyword>
<accession>H3CC18</accession>
<feature type="region of interest" description="Disordered" evidence="6">
    <location>
        <begin position="199"/>
        <end position="232"/>
    </location>
</feature>
<dbReference type="STRING" id="99883.ENSTNIP00000005790"/>
<dbReference type="PANTHER" id="PTHR22906">
    <property type="entry name" value="PROPERDIN"/>
    <property type="match status" value="1"/>
</dbReference>
<dbReference type="Ensembl" id="ENSTNIT00000005938.1">
    <property type="protein sequence ID" value="ENSTNIP00000005790.1"/>
    <property type="gene ID" value="ENSTNIG00000003209.1"/>
</dbReference>
<evidence type="ECO:0000256" key="2">
    <source>
        <dbReference type="ARBA" id="ARBA00022525"/>
    </source>
</evidence>
<comment type="subcellular location">
    <subcellularLocation>
        <location evidence="1">Secreted</location>
    </subcellularLocation>
</comment>
<evidence type="ECO:0000256" key="5">
    <source>
        <dbReference type="ARBA" id="ARBA00023157"/>
    </source>
</evidence>
<dbReference type="FunCoup" id="H3CC18">
    <property type="interactions" value="299"/>
</dbReference>
<evidence type="ECO:0000313" key="8">
    <source>
        <dbReference type="Ensembl" id="ENSTNIP00000005790.1"/>
    </source>
</evidence>
<keyword evidence="2" id="KW-0964">Secreted</keyword>
<reference evidence="8" key="2">
    <citation type="submission" date="2025-08" db="UniProtKB">
        <authorList>
            <consortium name="Ensembl"/>
        </authorList>
    </citation>
    <scope>IDENTIFICATION</scope>
</reference>
<dbReference type="Pfam" id="PF00090">
    <property type="entry name" value="TSP_1"/>
    <property type="match status" value="4"/>
</dbReference>
<keyword evidence="5" id="KW-1015">Disulfide bond</keyword>
<dbReference type="Gene3D" id="2.20.100.10">
    <property type="entry name" value="Thrombospondin type-1 (TSP1) repeat"/>
    <property type="match status" value="6"/>
</dbReference>
<dbReference type="InterPro" id="IPR049536">
    <property type="entry name" value="CFP_TSR-0"/>
</dbReference>
<protein>
    <recommendedName>
        <fullName evidence="10">Complement factor properdin</fullName>
    </recommendedName>
</protein>
<dbReference type="InterPro" id="IPR054019">
    <property type="entry name" value="CFP_TSR_C"/>
</dbReference>
<evidence type="ECO:0000256" key="1">
    <source>
        <dbReference type="ARBA" id="ARBA00004613"/>
    </source>
</evidence>
<dbReference type="SUPFAM" id="SSF82895">
    <property type="entry name" value="TSP-1 type 1 repeat"/>
    <property type="match status" value="6"/>
</dbReference>
<proteinExistence type="predicted"/>
<evidence type="ECO:0000256" key="7">
    <source>
        <dbReference type="SAM" id="SignalP"/>
    </source>
</evidence>
<organism evidence="8 9">
    <name type="scientific">Tetraodon nigroviridis</name>
    <name type="common">Spotted green pufferfish</name>
    <name type="synonym">Chelonodon nigroviridis</name>
    <dbReference type="NCBI Taxonomy" id="99883"/>
    <lineage>
        <taxon>Eukaryota</taxon>
        <taxon>Metazoa</taxon>
        <taxon>Chordata</taxon>
        <taxon>Craniata</taxon>
        <taxon>Vertebrata</taxon>
        <taxon>Euteleostomi</taxon>
        <taxon>Actinopterygii</taxon>
        <taxon>Neopterygii</taxon>
        <taxon>Teleostei</taxon>
        <taxon>Neoteleostei</taxon>
        <taxon>Acanthomorphata</taxon>
        <taxon>Eupercaria</taxon>
        <taxon>Tetraodontiformes</taxon>
        <taxon>Tetradontoidea</taxon>
        <taxon>Tetraodontidae</taxon>
        <taxon>Tetraodon</taxon>
    </lineage>
</organism>
<dbReference type="GeneTree" id="ENSGT00440000038972"/>
<reference evidence="9" key="1">
    <citation type="journal article" date="2004" name="Nature">
        <title>Genome duplication in the teleost fish Tetraodon nigroviridis reveals the early vertebrate proto-karyotype.</title>
        <authorList>
            <person name="Jaillon O."/>
            <person name="Aury J.-M."/>
            <person name="Brunet F."/>
            <person name="Petit J.-L."/>
            <person name="Stange-Thomann N."/>
            <person name="Mauceli E."/>
            <person name="Bouneau L."/>
            <person name="Fischer C."/>
            <person name="Ozouf-Costaz C."/>
            <person name="Bernot A."/>
            <person name="Nicaud S."/>
            <person name="Jaffe D."/>
            <person name="Fisher S."/>
            <person name="Lutfalla G."/>
            <person name="Dossat C."/>
            <person name="Segurens B."/>
            <person name="Dasilva C."/>
            <person name="Salanoubat M."/>
            <person name="Levy M."/>
            <person name="Boudet N."/>
            <person name="Castellano S."/>
            <person name="Anthouard V."/>
            <person name="Jubin C."/>
            <person name="Castelli V."/>
            <person name="Katinka M."/>
            <person name="Vacherie B."/>
            <person name="Biemont C."/>
            <person name="Skalli Z."/>
            <person name="Cattolico L."/>
            <person name="Poulain J."/>
            <person name="De Berardinis V."/>
            <person name="Cruaud C."/>
            <person name="Duprat S."/>
            <person name="Brottier P."/>
            <person name="Coutanceau J.-P."/>
            <person name="Gouzy J."/>
            <person name="Parra G."/>
            <person name="Lardier G."/>
            <person name="Chapple C."/>
            <person name="McKernan K.J."/>
            <person name="McEwan P."/>
            <person name="Bosak S."/>
            <person name="Kellis M."/>
            <person name="Volff J.-N."/>
            <person name="Guigo R."/>
            <person name="Zody M.C."/>
            <person name="Mesirov J."/>
            <person name="Lindblad-Toh K."/>
            <person name="Birren B."/>
            <person name="Nusbaum C."/>
            <person name="Kahn D."/>
            <person name="Robinson-Rechavi M."/>
            <person name="Laudet V."/>
            <person name="Schachter V."/>
            <person name="Quetier F."/>
            <person name="Saurin W."/>
            <person name="Scarpelli C."/>
            <person name="Wincker P."/>
            <person name="Lander E.S."/>
            <person name="Weissenbach J."/>
            <person name="Roest Crollius H."/>
        </authorList>
    </citation>
    <scope>NUCLEOTIDE SEQUENCE [LARGE SCALE GENOMIC DNA]</scope>
</reference>
<evidence type="ECO:0000256" key="3">
    <source>
        <dbReference type="ARBA" id="ARBA00022729"/>
    </source>
</evidence>
<dbReference type="AlphaFoldDB" id="H3CC18"/>
<evidence type="ECO:0000313" key="9">
    <source>
        <dbReference type="Proteomes" id="UP000007303"/>
    </source>
</evidence>
<evidence type="ECO:0000256" key="6">
    <source>
        <dbReference type="SAM" id="MobiDB-lite"/>
    </source>
</evidence>
<dbReference type="FunFam" id="2.20.100.10:FF:000007">
    <property type="entry name" value="Thrombospondin 1"/>
    <property type="match status" value="1"/>
</dbReference>
<keyword evidence="9" id="KW-1185">Reference proteome</keyword>
<name>H3CC18_TETNG</name>
<dbReference type="InterPro" id="IPR000884">
    <property type="entry name" value="TSP1_rpt"/>
</dbReference>
<dbReference type="Pfam" id="PF22195">
    <property type="entry name" value="TSP1_CFP_C"/>
    <property type="match status" value="1"/>
</dbReference>
<sequence length="446" mass="48355">MKVQAALTVLLVLASVERSDAVGVRCFARFIQGVCADELGEVEEDDCCQNPHYGHQDTDGQCRSCGSPVWSPWSSWSFCNVLCGQGVSQRTRTCFGIAQSECEDAENKLEVRPCNGTCCDAKGWSSWQAWSSCSVSCGEGGVRTRRRTCSGPPECGAACTGPSEETEDCPTSTCPVHGGWSGWSGWSGCSGSCIAGQHETDQPSRTRHRSCSNPAPSGHTTPPGNRCPGDEVQRQDCSELPNCPVDGGWSPWTPFSACPVTCGVGLQLSDRKCNSPAAAHGGRPCPGEQRRSRLCQTNVHCPVDGAWSPWSEWSQCKSPFGQRDVRCKQQRGSQKRRRECLYRAHNGSICSGELQSQTRACYDVNRCYFKGSWEGWEPWSLCQPPCGGTSRRSRKRICQPDYSGYHYSRLPMPPAVFGTPAADCGATPDGGPAEEVQTCFNAPPCS</sequence>
<dbReference type="HOGENOM" id="CLU_047129_0_0_1"/>
<feature type="signal peptide" evidence="7">
    <location>
        <begin position="1"/>
        <end position="21"/>
    </location>
</feature>
<dbReference type="Proteomes" id="UP000007303">
    <property type="component" value="Unassembled WGS sequence"/>
</dbReference>
<evidence type="ECO:0008006" key="10">
    <source>
        <dbReference type="Google" id="ProtNLM"/>
    </source>
</evidence>
<dbReference type="OMA" id="CQACRSP"/>
<keyword evidence="4" id="KW-0677">Repeat</keyword>
<dbReference type="InterPro" id="IPR036383">
    <property type="entry name" value="TSP1_rpt_sf"/>
</dbReference>
<dbReference type="PANTHER" id="PTHR22906:SF43">
    <property type="entry name" value="PROPERDIN"/>
    <property type="match status" value="1"/>
</dbReference>
<dbReference type="InParanoid" id="H3CC18"/>
<dbReference type="Pfam" id="PF18487">
    <property type="entry name" value="TSR"/>
    <property type="match status" value="1"/>
</dbReference>
<dbReference type="SMART" id="SM00209">
    <property type="entry name" value="TSP1"/>
    <property type="match status" value="6"/>
</dbReference>
<evidence type="ECO:0000256" key="4">
    <source>
        <dbReference type="ARBA" id="ARBA00022737"/>
    </source>
</evidence>
<dbReference type="InterPro" id="IPR052065">
    <property type="entry name" value="Compl_asym_regulator"/>
</dbReference>
<reference evidence="8" key="3">
    <citation type="submission" date="2025-09" db="UniProtKB">
        <authorList>
            <consortium name="Ensembl"/>
        </authorList>
    </citation>
    <scope>IDENTIFICATION</scope>
</reference>
<feature type="chain" id="PRO_5003582145" description="Complement factor properdin" evidence="7">
    <location>
        <begin position="22"/>
        <end position="446"/>
    </location>
</feature>
<dbReference type="PRINTS" id="PR01705">
    <property type="entry name" value="TSP1REPEAT"/>
</dbReference>
<dbReference type="PROSITE" id="PS50092">
    <property type="entry name" value="TSP1"/>
    <property type="match status" value="6"/>
</dbReference>